<evidence type="ECO:0000256" key="14">
    <source>
        <dbReference type="PROSITE-ProRule" id="PRU01360"/>
    </source>
</evidence>
<dbReference type="Proteomes" id="UP000422569">
    <property type="component" value="Chromosome"/>
</dbReference>
<evidence type="ECO:0000256" key="10">
    <source>
        <dbReference type="ARBA" id="ARBA00023077"/>
    </source>
</evidence>
<evidence type="ECO:0000259" key="19">
    <source>
        <dbReference type="Pfam" id="PF07715"/>
    </source>
</evidence>
<dbReference type="RefSeq" id="WP_154419674.1">
    <property type="nucleotide sequence ID" value="NZ_CP044331.1"/>
</dbReference>
<evidence type="ECO:0000256" key="4">
    <source>
        <dbReference type="ARBA" id="ARBA00022452"/>
    </source>
</evidence>
<dbReference type="AlphaFoldDB" id="A0A6B8M4P2"/>
<reference evidence="20 21" key="1">
    <citation type="submission" date="2019-09" db="EMBL/GenBank/DDBJ databases">
        <title>Isolation and complete genome sequencing of Methylocystis species.</title>
        <authorList>
            <person name="Rumah B.L."/>
            <person name="Stead C.E."/>
            <person name="Stevens B.C."/>
            <person name="Minton N.P."/>
            <person name="Grosse-Honebrink A."/>
            <person name="Zhang Y."/>
        </authorList>
    </citation>
    <scope>NUCLEOTIDE SEQUENCE [LARGE SCALE GENOMIC DNA]</scope>
    <source>
        <strain evidence="20 21">BRCS2</strain>
    </source>
</reference>
<dbReference type="Pfam" id="PF00593">
    <property type="entry name" value="TonB_dep_Rec_b-barrel"/>
    <property type="match status" value="1"/>
</dbReference>
<evidence type="ECO:0000256" key="1">
    <source>
        <dbReference type="ARBA" id="ARBA00004571"/>
    </source>
</evidence>
<feature type="signal peptide" evidence="17">
    <location>
        <begin position="1"/>
        <end position="30"/>
    </location>
</feature>
<dbReference type="GO" id="GO:0015344">
    <property type="term" value="F:siderophore uptake transmembrane transporter activity"/>
    <property type="evidence" value="ECO:0007669"/>
    <property type="project" value="TreeGrafter"/>
</dbReference>
<evidence type="ECO:0000313" key="20">
    <source>
        <dbReference type="EMBL" id="QGM96739.1"/>
    </source>
</evidence>
<evidence type="ECO:0000256" key="15">
    <source>
        <dbReference type="RuleBase" id="RU003357"/>
    </source>
</evidence>
<evidence type="ECO:0000256" key="9">
    <source>
        <dbReference type="ARBA" id="ARBA00023065"/>
    </source>
</evidence>
<feature type="chain" id="PRO_5025623422" evidence="17">
    <location>
        <begin position="31"/>
        <end position="852"/>
    </location>
</feature>
<keyword evidence="13 14" id="KW-0998">Cell outer membrane</keyword>
<comment type="similarity">
    <text evidence="2 14 15">Belongs to the TonB-dependent receptor family.</text>
</comment>
<keyword evidence="12 20" id="KW-0675">Receptor</keyword>
<dbReference type="GO" id="GO:0038023">
    <property type="term" value="F:signaling receptor activity"/>
    <property type="evidence" value="ECO:0007669"/>
    <property type="project" value="InterPro"/>
</dbReference>
<dbReference type="GO" id="GO:0015891">
    <property type="term" value="P:siderophore transport"/>
    <property type="evidence" value="ECO:0007669"/>
    <property type="project" value="InterPro"/>
</dbReference>
<evidence type="ECO:0000256" key="3">
    <source>
        <dbReference type="ARBA" id="ARBA00022448"/>
    </source>
</evidence>
<dbReference type="InterPro" id="IPR010105">
    <property type="entry name" value="TonB_sidphr_rcpt"/>
</dbReference>
<name>A0A6B8M4P2_9HYPH</name>
<dbReference type="KEGG" id="mpar:F7D14_04085"/>
<dbReference type="InterPro" id="IPR036942">
    <property type="entry name" value="Beta-barrel_TonB_sf"/>
</dbReference>
<dbReference type="CDD" id="cd01347">
    <property type="entry name" value="ligand_gated_channel"/>
    <property type="match status" value="1"/>
</dbReference>
<keyword evidence="8" id="KW-0408">Iron</keyword>
<comment type="subcellular location">
    <subcellularLocation>
        <location evidence="1 14">Cell outer membrane</location>
        <topology evidence="1 14">Multi-pass membrane protein</topology>
    </subcellularLocation>
</comment>
<dbReference type="InterPro" id="IPR012910">
    <property type="entry name" value="Plug_dom"/>
</dbReference>
<dbReference type="NCBIfam" id="TIGR01783">
    <property type="entry name" value="TonB-siderophor"/>
    <property type="match status" value="1"/>
</dbReference>
<organism evidence="20 21">
    <name type="scientific">Methylocystis parvus</name>
    <dbReference type="NCBI Taxonomy" id="134"/>
    <lineage>
        <taxon>Bacteria</taxon>
        <taxon>Pseudomonadati</taxon>
        <taxon>Pseudomonadota</taxon>
        <taxon>Alphaproteobacteria</taxon>
        <taxon>Hyphomicrobiales</taxon>
        <taxon>Methylocystaceae</taxon>
        <taxon>Methylocystis</taxon>
    </lineage>
</organism>
<evidence type="ECO:0000256" key="16">
    <source>
        <dbReference type="SAM" id="MobiDB-lite"/>
    </source>
</evidence>
<dbReference type="PANTHER" id="PTHR32552">
    <property type="entry name" value="FERRICHROME IRON RECEPTOR-RELATED"/>
    <property type="match status" value="1"/>
</dbReference>
<keyword evidence="3 14" id="KW-0813">Transport</keyword>
<evidence type="ECO:0000256" key="5">
    <source>
        <dbReference type="ARBA" id="ARBA00022496"/>
    </source>
</evidence>
<evidence type="ECO:0000256" key="13">
    <source>
        <dbReference type="ARBA" id="ARBA00023237"/>
    </source>
</evidence>
<evidence type="ECO:0000256" key="11">
    <source>
        <dbReference type="ARBA" id="ARBA00023136"/>
    </source>
</evidence>
<feature type="compositionally biased region" description="Low complexity" evidence="16">
    <location>
        <begin position="55"/>
        <end position="72"/>
    </location>
</feature>
<evidence type="ECO:0000313" key="21">
    <source>
        <dbReference type="Proteomes" id="UP000422569"/>
    </source>
</evidence>
<evidence type="ECO:0000256" key="2">
    <source>
        <dbReference type="ARBA" id="ARBA00009810"/>
    </source>
</evidence>
<dbReference type="Pfam" id="PF07715">
    <property type="entry name" value="Plug"/>
    <property type="match status" value="1"/>
</dbReference>
<feature type="region of interest" description="Disordered" evidence="16">
    <location>
        <begin position="43"/>
        <end position="75"/>
    </location>
</feature>
<gene>
    <name evidence="20" type="ORF">F7D14_04085</name>
</gene>
<feature type="domain" description="TonB-dependent receptor plug" evidence="19">
    <location>
        <begin position="121"/>
        <end position="228"/>
    </location>
</feature>
<accession>A0A6B8M4P2</accession>
<dbReference type="PROSITE" id="PS52016">
    <property type="entry name" value="TONB_DEPENDENT_REC_3"/>
    <property type="match status" value="1"/>
</dbReference>
<dbReference type="InterPro" id="IPR037066">
    <property type="entry name" value="Plug_dom_sf"/>
</dbReference>
<evidence type="ECO:0000259" key="18">
    <source>
        <dbReference type="Pfam" id="PF00593"/>
    </source>
</evidence>
<proteinExistence type="inferred from homology"/>
<keyword evidence="11 14" id="KW-0472">Membrane</keyword>
<dbReference type="GO" id="GO:0009279">
    <property type="term" value="C:cell outer membrane"/>
    <property type="evidence" value="ECO:0007669"/>
    <property type="project" value="UniProtKB-SubCell"/>
</dbReference>
<sequence length="852" mass="92754">MNSHIPSAKRGELRLALRSCASILPCVLSAALSTPTFGQQTLPTIDVTTPKPRIGRAAGRPAAPSASQTAPTDGGVGVVGNNGTEIGPGNNGQICANGICNDPTSYAAPIGSLGAKVNTPVMDTPVTTKMVTRQMLEDQQAITLDQALKNVSGVAFAGGGDAALGNAFTQIMLRGFPTQNYFRDGFRVDSFGLNFAGSSAVEMANVESIEVLKGPAAILYGAVEPGGIVNLNTKQPLDKPAFSIQQQVGSYAAFRTTLDSTGPVTPDKDVLYRFVMSYENDGSFRALGYNRNIMINPVVRWNIDSNTWVRASAQFQQNNFNQDMYWTPYFGMYTPLWLGRSFNWGPKSPYNQQQNFTEFTWHHDFNKDWSIQQTAFMQLLRNDWANNGGFGFISDCLTPGSTSCFSFPSSNNVTLNWGAFPSDNRQAEYATTVNLVGHFNTSEQLNHTLLSGVDYYRYNFRGQNQLPLNYSSSVIFGAPQPSTPVSGLVPYSATEQYADNLGVYLQDQIKLPYGVTVLGGARYQYINSRTGATDNAAFCGPYSDNAFAGLLIPCNFDTITKRGQSISQRVTPRVGLLWRPLDWVSFYGNYAESYSPNYNGKLVSGTNDPTPPSAGAQMEGGVKFSWFDGRIQATAAYYHLVKTNIPIGIPNDFTHVMLIGEGRSQGPELDSQGEIIPGWNVNLAYANTDAITTKSNPFYLGVPAVGAPIPFVPRNVGSLSSSYEFRNGELKGLRLGARYDYTGYLPFYHYANDGTYIYGQSTPGYGLVGIFGAYEFNVDKFKVTAQLNVSNLFDKTYFTTGGLGPQAFDASHPGGYAVPYTNPMQVGWNLPGYNYNVVGAPRILRGSIKVSF</sequence>
<keyword evidence="6 14" id="KW-0812">Transmembrane</keyword>
<keyword evidence="7 17" id="KW-0732">Signal</keyword>
<dbReference type="Gene3D" id="2.40.170.20">
    <property type="entry name" value="TonB-dependent receptor, beta-barrel domain"/>
    <property type="match status" value="1"/>
</dbReference>
<evidence type="ECO:0000256" key="12">
    <source>
        <dbReference type="ARBA" id="ARBA00023170"/>
    </source>
</evidence>
<keyword evidence="10 15" id="KW-0798">TonB box</keyword>
<dbReference type="InterPro" id="IPR000531">
    <property type="entry name" value="Beta-barrel_TonB"/>
</dbReference>
<dbReference type="InterPro" id="IPR039426">
    <property type="entry name" value="TonB-dep_rcpt-like"/>
</dbReference>
<dbReference type="Gene3D" id="2.170.130.10">
    <property type="entry name" value="TonB-dependent receptor, plug domain"/>
    <property type="match status" value="1"/>
</dbReference>
<evidence type="ECO:0000256" key="7">
    <source>
        <dbReference type="ARBA" id="ARBA00022729"/>
    </source>
</evidence>
<keyword evidence="21" id="KW-1185">Reference proteome</keyword>
<feature type="domain" description="TonB-dependent receptor-like beta-barrel" evidence="18">
    <location>
        <begin position="303"/>
        <end position="792"/>
    </location>
</feature>
<keyword evidence="4 14" id="KW-1134">Transmembrane beta strand</keyword>
<evidence type="ECO:0000256" key="6">
    <source>
        <dbReference type="ARBA" id="ARBA00022692"/>
    </source>
</evidence>
<evidence type="ECO:0000256" key="8">
    <source>
        <dbReference type="ARBA" id="ARBA00023004"/>
    </source>
</evidence>
<dbReference type="EMBL" id="CP044331">
    <property type="protein sequence ID" value="QGM96739.1"/>
    <property type="molecule type" value="Genomic_DNA"/>
</dbReference>
<protein>
    <submittedName>
        <fullName evidence="20">TonB-dependent siderophore receptor</fullName>
    </submittedName>
</protein>
<evidence type="ECO:0000256" key="17">
    <source>
        <dbReference type="SAM" id="SignalP"/>
    </source>
</evidence>
<keyword evidence="5" id="KW-0410">Iron transport</keyword>
<keyword evidence="9" id="KW-0406">Ion transport</keyword>
<dbReference type="SUPFAM" id="SSF56935">
    <property type="entry name" value="Porins"/>
    <property type="match status" value="1"/>
</dbReference>
<dbReference type="PANTHER" id="PTHR32552:SF68">
    <property type="entry name" value="FERRICHROME OUTER MEMBRANE TRANSPORTER_PHAGE RECEPTOR"/>
    <property type="match status" value="1"/>
</dbReference>